<feature type="transmembrane region" description="Helical" evidence="1">
    <location>
        <begin position="289"/>
        <end position="313"/>
    </location>
</feature>
<evidence type="ECO:0000256" key="1">
    <source>
        <dbReference type="SAM" id="Phobius"/>
    </source>
</evidence>
<feature type="transmembrane region" description="Helical" evidence="1">
    <location>
        <begin position="261"/>
        <end position="283"/>
    </location>
</feature>
<comment type="caution">
    <text evidence="2">The sequence shown here is derived from an EMBL/GenBank/DDBJ whole genome shotgun (WGS) entry which is preliminary data.</text>
</comment>
<name>A0A4Y2RXS5_ARAVE</name>
<dbReference type="OrthoDB" id="6423287at2759"/>
<evidence type="ECO:0008006" key="4">
    <source>
        <dbReference type="Google" id="ProtNLM"/>
    </source>
</evidence>
<gene>
    <name evidence="2" type="ORF">AVEN_11023_1</name>
</gene>
<feature type="transmembrane region" description="Helical" evidence="1">
    <location>
        <begin position="185"/>
        <end position="209"/>
    </location>
</feature>
<accession>A0A4Y2RXS5</accession>
<keyword evidence="1" id="KW-0812">Transmembrane</keyword>
<evidence type="ECO:0000313" key="3">
    <source>
        <dbReference type="Proteomes" id="UP000499080"/>
    </source>
</evidence>
<keyword evidence="3" id="KW-1185">Reference proteome</keyword>
<protein>
    <recommendedName>
        <fullName evidence="4">Gustatory receptor</fullName>
    </recommendedName>
</protein>
<organism evidence="2 3">
    <name type="scientific">Araneus ventricosus</name>
    <name type="common">Orbweaver spider</name>
    <name type="synonym">Epeira ventricosa</name>
    <dbReference type="NCBI Taxonomy" id="182803"/>
    <lineage>
        <taxon>Eukaryota</taxon>
        <taxon>Metazoa</taxon>
        <taxon>Ecdysozoa</taxon>
        <taxon>Arthropoda</taxon>
        <taxon>Chelicerata</taxon>
        <taxon>Arachnida</taxon>
        <taxon>Araneae</taxon>
        <taxon>Araneomorphae</taxon>
        <taxon>Entelegynae</taxon>
        <taxon>Araneoidea</taxon>
        <taxon>Araneidae</taxon>
        <taxon>Araneus</taxon>
    </lineage>
</organism>
<dbReference type="Proteomes" id="UP000499080">
    <property type="component" value="Unassembled WGS sequence"/>
</dbReference>
<reference evidence="2 3" key="1">
    <citation type="journal article" date="2019" name="Sci. Rep.">
        <title>Orb-weaving spider Araneus ventricosus genome elucidates the spidroin gene catalogue.</title>
        <authorList>
            <person name="Kono N."/>
            <person name="Nakamura H."/>
            <person name="Ohtoshi R."/>
            <person name="Moran D.A.P."/>
            <person name="Shinohara A."/>
            <person name="Yoshida Y."/>
            <person name="Fujiwara M."/>
            <person name="Mori M."/>
            <person name="Tomita M."/>
            <person name="Arakawa K."/>
        </authorList>
    </citation>
    <scope>NUCLEOTIDE SEQUENCE [LARGE SCALE GENOMIC DNA]</scope>
</reference>
<proteinExistence type="predicted"/>
<feature type="transmembrane region" description="Helical" evidence="1">
    <location>
        <begin position="83"/>
        <end position="104"/>
    </location>
</feature>
<keyword evidence="1" id="KW-0472">Membrane</keyword>
<feature type="transmembrane region" description="Helical" evidence="1">
    <location>
        <begin position="135"/>
        <end position="161"/>
    </location>
</feature>
<dbReference type="AlphaFoldDB" id="A0A4Y2RXS5"/>
<dbReference type="EMBL" id="BGPR01018760">
    <property type="protein sequence ID" value="GBN80059.1"/>
    <property type="molecule type" value="Genomic_DNA"/>
</dbReference>
<feature type="transmembrane region" description="Helical" evidence="1">
    <location>
        <begin position="55"/>
        <end position="77"/>
    </location>
</feature>
<feature type="transmembrane region" description="Helical" evidence="1">
    <location>
        <begin position="369"/>
        <end position="387"/>
    </location>
</feature>
<keyword evidence="1" id="KW-1133">Transmembrane helix</keyword>
<sequence>MFLPKSSLVQIDKITEHLPLTEIGKTFLWSYLGFTGISVRGDFSKRSCIYESFRFWFPFVIHVSLLSSLVQIVFGYMSGMWSINVIIASASGNILSVVLWHVLYHKRKPLREFLVKVQELNCSLLHSYEKHIEAVLINLSLLCNTAIPIAFALLCICSSSTESRDTFWTYGYKMEDLSTLTKSCIFVAIIAYNSLKIFPGILTCIYCVLCIRLSKLLISYNEKLVKIAEGSLHSSPKRLVNQYFEILSTVELLQIIFSEPLFVLILRHFLHLFATLAYVMPFLKQQFTTVIIGEITVIVLTTCLSTIAIMIFASKITDNIQNVKHSFQRYKEKMVLEHEGKDEKIIQLAIDRDYVQPSACNTIILRKRFILSIFGALLTYSIIIFQIM</sequence>
<evidence type="ECO:0000313" key="2">
    <source>
        <dbReference type="EMBL" id="GBN80059.1"/>
    </source>
</evidence>